<dbReference type="InterPro" id="IPR011953">
    <property type="entry name" value="Cobalto_CobN"/>
</dbReference>
<dbReference type="Proteomes" id="UP000057043">
    <property type="component" value="Unassembled WGS sequence"/>
</dbReference>
<dbReference type="AlphaFoldDB" id="A0A101FUU6"/>
<dbReference type="GO" id="GO:0051116">
    <property type="term" value="F:cobaltochelatase activity"/>
    <property type="evidence" value="ECO:0007669"/>
    <property type="project" value="InterPro"/>
</dbReference>
<sequence length="1263" mass="142556">MEKVKIAYASTHPTDLFPLILAFREIIDDVGDVAELQLRSGEDLMMAGQIEEFVRIASKSHLVILHLHGGKKSLACFDDLVSELEAAGVPIHAQATASEQDTELYKRSTVDKEDYRSITRYLNYGGKENFKGLLLYLAHRFGGFDCAVPEPERPIWDGIYHPDFDHVPTLDEYLEQRHAEGRPTVGIWFYNGLWQSGNTAFMGRLIAEIEGQGANVIPVFMYSLKDVELGTHGAEWVMENYFMKDGQPIVDVLISLLMFSLSMWASGDDEEGLAGENATDEAKASEKEVFLTKLGVPVIKGIMTHKTEKEWTESIQGLSPMDVTTSIALPEFDGLLITVPVAARERTERDPLTGAKATIYMPIEERVGKIVRLSLNWARLRHIPSEEKRVAIIFHNYPPRDDRIGSAFGLDSPVSVWNILRDMEAEGYRLDRLPEDGRTLIEEVRDGVTNNRQWSSPVEMATRAVDTVSGDLYRKWFCELPAEVQNKMTEAWGPPPGDLFVHEDRLIIPGIINGNVFIGLQPPRGFLEDPAAIYHSPDHPIPHHYYAYYRWIRDVFGANLVMHIGKHGSLEWLPGKGAGLSSSCFPDIAISDLPNIYPYIINNPGEGTQAKRRSYCCIIDHLVPVMHNADTYEEMAELEVLFHDYQHVVSEDPGKTPDVERRIWEKVSEAKLDHDLMVDEVAAFSDFDSFLDRLHDYIHEMADTQIRDGLHIFGEPPEGSRLDEFLVALTRLSNGNVPSMRESMAELLGYDYDELLRTRGQKGGHIIEEVHDLSLKLVERFHQENFRPDVIEALEDEVLGKRSEKMELVLDYMGRSLVPRIRATTDELTAVLSASRGCFVPPGPSGAPTRGMADILPTGRNFYSVDPQAIPSPAAWKVGTAQGDALIERYKKDEGKYPESVGMVIWGTGTMRTKGDDVAEVLYLMGVRPVWEAQSGRVEGIELIPTEELGRPRIDVTLRISGLFRDAFSNIVALINEAVEMVADLDEPHELNYLAMHVAEDVKEKIAEGLDPLQAKEEACYRIFGCRPGAYGAGVSDAIDAKNWKDEHDLAEIYIKWGGYAYGRRNYGITVPDDFKRRLSRLDLTVKNEDTREYDMLDGDDFYSYHGGMIAAVKALKGELPRSYCGDSSDPDRVKTRSAVEETKHIFRARILNPKWIESMQRHGYKGAGDISRMVDIAFGWDATAEVLEDWMYEALANKYALDEKMQEWLKDVNPHALMNIAERLLEAIDREMWDASEEMREELRGIYLDVEGMLEDDSAPDR</sequence>
<dbReference type="GO" id="GO:0009236">
    <property type="term" value="P:cobalamin biosynthetic process"/>
    <property type="evidence" value="ECO:0007669"/>
    <property type="project" value="InterPro"/>
</dbReference>
<dbReference type="PANTHER" id="PTHR44119">
    <property type="entry name" value="MAGNESIUM-CHELATASE SUBUNIT CHLH, CHLOROPLASTIC"/>
    <property type="match status" value="1"/>
</dbReference>
<dbReference type="InterPro" id="IPR003672">
    <property type="entry name" value="CobN/Mg_chltase"/>
</dbReference>
<dbReference type="GO" id="GO:0016851">
    <property type="term" value="F:magnesium chelatase activity"/>
    <property type="evidence" value="ECO:0007669"/>
    <property type="project" value="InterPro"/>
</dbReference>
<organism evidence="3 4">
    <name type="scientific">Methanothrix harundinacea</name>
    <dbReference type="NCBI Taxonomy" id="301375"/>
    <lineage>
        <taxon>Archaea</taxon>
        <taxon>Methanobacteriati</taxon>
        <taxon>Methanobacteriota</taxon>
        <taxon>Stenosarchaea group</taxon>
        <taxon>Methanomicrobia</taxon>
        <taxon>Methanotrichales</taxon>
        <taxon>Methanotrichaceae</taxon>
        <taxon>Methanothrix</taxon>
    </lineage>
</organism>
<evidence type="ECO:0000313" key="4">
    <source>
        <dbReference type="Proteomes" id="UP000057043"/>
    </source>
</evidence>
<protein>
    <submittedName>
        <fullName evidence="3">Cobaltochelatase, CobN subunit</fullName>
    </submittedName>
</protein>
<dbReference type="InterPro" id="IPR011771">
    <property type="entry name" value="BchH"/>
</dbReference>
<dbReference type="Pfam" id="PF02514">
    <property type="entry name" value="CobN-Mg_chel"/>
    <property type="match status" value="1"/>
</dbReference>
<proteinExistence type="inferred from homology"/>
<evidence type="ECO:0000256" key="1">
    <source>
        <dbReference type="ARBA" id="ARBA00010851"/>
    </source>
</evidence>
<accession>A0A101FUU6</accession>
<comment type="similarity">
    <text evidence="1">Belongs to the Mg-chelatase subunit H family.</text>
</comment>
<dbReference type="CDD" id="cd10150">
    <property type="entry name" value="CobN_like"/>
    <property type="match status" value="1"/>
</dbReference>
<name>A0A101FUU6_9EURY</name>
<dbReference type="NCBIfam" id="TIGR02257">
    <property type="entry name" value="cobalto_cobN"/>
    <property type="match status" value="1"/>
</dbReference>
<dbReference type="GO" id="GO:0015995">
    <property type="term" value="P:chlorophyll biosynthetic process"/>
    <property type="evidence" value="ECO:0007669"/>
    <property type="project" value="InterPro"/>
</dbReference>
<evidence type="ECO:0000313" key="3">
    <source>
        <dbReference type="EMBL" id="KUK44930.1"/>
    </source>
</evidence>
<reference evidence="3 4" key="1">
    <citation type="journal article" date="2015" name="MBio">
        <title>Genome-Resolved Metagenomic Analysis Reveals Roles for Candidate Phyla and Other Microbial Community Members in Biogeochemical Transformations in Oil Reservoirs.</title>
        <authorList>
            <person name="Hu P."/>
            <person name="Tom L."/>
            <person name="Singh A."/>
            <person name="Thomas B.C."/>
            <person name="Baker B.J."/>
            <person name="Piceno Y.M."/>
            <person name="Andersen G.L."/>
            <person name="Banfield J.F."/>
        </authorList>
    </citation>
    <scope>NUCLEOTIDE SEQUENCE [LARGE SCALE GENOMIC DNA]</scope>
    <source>
        <strain evidence="3">57_489</strain>
    </source>
</reference>
<evidence type="ECO:0000259" key="2">
    <source>
        <dbReference type="Pfam" id="PF02514"/>
    </source>
</evidence>
<dbReference type="PANTHER" id="PTHR44119:SF7">
    <property type="entry name" value="MAGNESIUM CHELATASE SUBUNIT"/>
    <property type="match status" value="1"/>
</dbReference>
<gene>
    <name evidence="3" type="ORF">XD72_0636</name>
</gene>
<comment type="caution">
    <text evidence="3">The sequence shown here is derived from an EMBL/GenBank/DDBJ whole genome shotgun (WGS) entry which is preliminary data.</text>
</comment>
<dbReference type="NCBIfam" id="TIGR02025">
    <property type="entry name" value="BchH"/>
    <property type="match status" value="1"/>
</dbReference>
<dbReference type="EMBL" id="LGFT01000011">
    <property type="protein sequence ID" value="KUK44930.1"/>
    <property type="molecule type" value="Genomic_DNA"/>
</dbReference>
<dbReference type="PATRIC" id="fig|301375.7.peg.2592"/>
<feature type="domain" description="CobN/magnesium chelatase" evidence="2">
    <location>
        <begin position="120"/>
        <end position="1240"/>
    </location>
</feature>